<dbReference type="EMBL" id="JABEVY010000087">
    <property type="protein sequence ID" value="KAF5250603.1"/>
    <property type="molecule type" value="Genomic_DNA"/>
</dbReference>
<reference evidence="1 2" key="1">
    <citation type="journal article" date="2020" name="BMC Genomics">
        <title>Correction to: Identification and distribution of gene clusters required for synthesis of sphingolipid metabolism inhibitors in diverse species of the filamentous fungus Fusarium.</title>
        <authorList>
            <person name="Kim H.S."/>
            <person name="Lohmar J.M."/>
            <person name="Busman M."/>
            <person name="Brown D.W."/>
            <person name="Naumann T.A."/>
            <person name="Divon H.H."/>
            <person name="Lysoe E."/>
            <person name="Uhlig S."/>
            <person name="Proctor R.H."/>
        </authorList>
    </citation>
    <scope>NUCLEOTIDE SEQUENCE [LARGE SCALE GENOMIC DNA]</scope>
    <source>
        <strain evidence="1 2">NRRL 25214</strain>
    </source>
</reference>
<evidence type="ECO:0000313" key="1">
    <source>
        <dbReference type="EMBL" id="KAF5250603.1"/>
    </source>
</evidence>
<dbReference type="Pfam" id="PF13489">
    <property type="entry name" value="Methyltransf_23"/>
    <property type="match status" value="1"/>
</dbReference>
<comment type="caution">
    <text evidence="1">The sequence shown here is derived from an EMBL/GenBank/DDBJ whole genome shotgun (WGS) entry which is preliminary data.</text>
</comment>
<dbReference type="SUPFAM" id="SSF53335">
    <property type="entry name" value="S-adenosyl-L-methionine-dependent methyltransferases"/>
    <property type="match status" value="1"/>
</dbReference>
<protein>
    <recommendedName>
        <fullName evidence="3">Methyltransferase</fullName>
    </recommendedName>
</protein>
<organism evidence="1 2">
    <name type="scientific">Fusarium anthophilum</name>
    <dbReference type="NCBI Taxonomy" id="48485"/>
    <lineage>
        <taxon>Eukaryota</taxon>
        <taxon>Fungi</taxon>
        <taxon>Dikarya</taxon>
        <taxon>Ascomycota</taxon>
        <taxon>Pezizomycotina</taxon>
        <taxon>Sordariomycetes</taxon>
        <taxon>Hypocreomycetidae</taxon>
        <taxon>Hypocreales</taxon>
        <taxon>Nectriaceae</taxon>
        <taxon>Fusarium</taxon>
        <taxon>Fusarium fujikuroi species complex</taxon>
    </lineage>
</organism>
<dbReference type="Proteomes" id="UP000573603">
    <property type="component" value="Unassembled WGS sequence"/>
</dbReference>
<name>A0A8H4ZPU5_9HYPO</name>
<dbReference type="Gene3D" id="3.40.50.150">
    <property type="entry name" value="Vaccinia Virus protein VP39"/>
    <property type="match status" value="1"/>
</dbReference>
<accession>A0A8H4ZPU5</accession>
<keyword evidence="2" id="KW-1185">Reference proteome</keyword>
<evidence type="ECO:0000313" key="2">
    <source>
        <dbReference type="Proteomes" id="UP000573603"/>
    </source>
</evidence>
<dbReference type="InterPro" id="IPR029063">
    <property type="entry name" value="SAM-dependent_MTases_sf"/>
</dbReference>
<gene>
    <name evidence="1" type="ORF">FANTH_4240</name>
</gene>
<sequence>MPYNYDNSDCTTDSLRDWTASITSSILEYRLMNCRPFRQSQTIEYCFQIDDAQLDWAFNPDEFDFIHIRYLYGAIDDYEKLYRQAFTRVRPGGWAESLENDIETHSENPKIKKYQGHMVKKWFKLFFECVRETGRVVRRSWPQDKKLKQIGLYNGVFIDHSIDVFAIFPVGEILGWSKEEVTVLVIQMRKALEESRALSYFNV</sequence>
<evidence type="ECO:0008006" key="3">
    <source>
        <dbReference type="Google" id="ProtNLM"/>
    </source>
</evidence>
<dbReference type="AlphaFoldDB" id="A0A8H4ZPU5"/>
<proteinExistence type="predicted"/>